<dbReference type="EC" id="2.1.1.63" evidence="9"/>
<evidence type="ECO:0000256" key="6">
    <source>
        <dbReference type="ARBA" id="ARBA00022763"/>
    </source>
</evidence>
<evidence type="ECO:0000256" key="4">
    <source>
        <dbReference type="ARBA" id="ARBA00022603"/>
    </source>
</evidence>
<keyword evidence="3 9" id="KW-0963">Cytoplasm</keyword>
<dbReference type="InterPro" id="IPR023546">
    <property type="entry name" value="MGMT"/>
</dbReference>
<accession>A0A839UTI2</accession>
<dbReference type="GO" id="GO:0032259">
    <property type="term" value="P:methylation"/>
    <property type="evidence" value="ECO:0007669"/>
    <property type="project" value="UniProtKB-KW"/>
</dbReference>
<dbReference type="AlphaFoldDB" id="A0A839UTI2"/>
<feature type="domain" description="Methylguanine DNA methyltransferase ribonuclease-like" evidence="11">
    <location>
        <begin position="18"/>
        <end position="76"/>
    </location>
</feature>
<comment type="subcellular location">
    <subcellularLocation>
        <location evidence="9">Cytoplasm</location>
    </subcellularLocation>
</comment>
<dbReference type="PANTHER" id="PTHR10815">
    <property type="entry name" value="METHYLATED-DNA--PROTEIN-CYSTEINE METHYLTRANSFERASE"/>
    <property type="match status" value="1"/>
</dbReference>
<sequence>MSDKVADKVTDKVTTQGAMSTPLGNLWVSASAEGLTEVVFREGRPVGSPSALVSRALNQLAEYFDGERQTFDVPLAAEGTDFQQSVWAALCELPYGVTASYRDIAVRIAKPKAVRAVGAANGRNPLAIIVPCHRVIGADGSLTGYAGGLSRKQWLLQHEGCGTLAAMAQGTLPLA</sequence>
<feature type="domain" description="Methylated-DNA-[protein]-cysteine S-methyltransferase DNA binding" evidence="10">
    <location>
        <begin position="81"/>
        <end position="160"/>
    </location>
</feature>
<evidence type="ECO:0000256" key="9">
    <source>
        <dbReference type="HAMAP-Rule" id="MF_00772"/>
    </source>
</evidence>
<evidence type="ECO:0000259" key="11">
    <source>
        <dbReference type="Pfam" id="PF02870"/>
    </source>
</evidence>
<dbReference type="GO" id="GO:0006307">
    <property type="term" value="P:DNA alkylation repair"/>
    <property type="evidence" value="ECO:0007669"/>
    <property type="project" value="UniProtKB-UniRule"/>
</dbReference>
<dbReference type="InterPro" id="IPR001497">
    <property type="entry name" value="MethylDNA_cys_MeTrfase_AS"/>
</dbReference>
<evidence type="ECO:0000256" key="5">
    <source>
        <dbReference type="ARBA" id="ARBA00022679"/>
    </source>
</evidence>
<dbReference type="InterPro" id="IPR036631">
    <property type="entry name" value="MGMT_N_sf"/>
</dbReference>
<name>A0A839UTI2_9GAMM</name>
<dbReference type="GO" id="GO:0003908">
    <property type="term" value="F:methylated-DNA-[protein]-cysteine S-methyltransferase activity"/>
    <property type="evidence" value="ECO:0007669"/>
    <property type="project" value="UniProtKB-UniRule"/>
</dbReference>
<evidence type="ECO:0000256" key="2">
    <source>
        <dbReference type="ARBA" id="ARBA00008711"/>
    </source>
</evidence>
<comment type="catalytic activity">
    <reaction evidence="1 9">
        <text>a 4-O-methyl-thymidine in DNA + L-cysteinyl-[protein] = a thymidine in DNA + S-methyl-L-cysteinyl-[protein]</text>
        <dbReference type="Rhea" id="RHEA:53428"/>
        <dbReference type="Rhea" id="RHEA-COMP:10131"/>
        <dbReference type="Rhea" id="RHEA-COMP:10132"/>
        <dbReference type="Rhea" id="RHEA-COMP:13555"/>
        <dbReference type="Rhea" id="RHEA-COMP:13556"/>
        <dbReference type="ChEBI" id="CHEBI:29950"/>
        <dbReference type="ChEBI" id="CHEBI:82612"/>
        <dbReference type="ChEBI" id="CHEBI:137386"/>
        <dbReference type="ChEBI" id="CHEBI:137387"/>
        <dbReference type="EC" id="2.1.1.63"/>
    </reaction>
</comment>
<evidence type="ECO:0000313" key="13">
    <source>
        <dbReference type="Proteomes" id="UP000559987"/>
    </source>
</evidence>
<dbReference type="Gene3D" id="3.30.160.70">
    <property type="entry name" value="Methylated DNA-protein cysteine methyltransferase domain"/>
    <property type="match status" value="1"/>
</dbReference>
<dbReference type="RefSeq" id="WP_246341228.1">
    <property type="nucleotide sequence ID" value="NZ_JACHXZ010000002.1"/>
</dbReference>
<comment type="caution">
    <text evidence="12">The sequence shown here is derived from an EMBL/GenBank/DDBJ whole genome shotgun (WGS) entry which is preliminary data.</text>
</comment>
<dbReference type="SUPFAM" id="SSF53155">
    <property type="entry name" value="Methylated DNA-protein cysteine methyltransferase domain"/>
    <property type="match status" value="1"/>
</dbReference>
<gene>
    <name evidence="12" type="ORF">FHS30_001871</name>
</gene>
<dbReference type="EMBL" id="JACHXZ010000002">
    <property type="protein sequence ID" value="MBB3168687.1"/>
    <property type="molecule type" value="Genomic_DNA"/>
</dbReference>
<dbReference type="Proteomes" id="UP000559987">
    <property type="component" value="Unassembled WGS sequence"/>
</dbReference>
<dbReference type="SUPFAM" id="SSF46767">
    <property type="entry name" value="Methylated DNA-protein cysteine methyltransferase, C-terminal domain"/>
    <property type="match status" value="1"/>
</dbReference>
<evidence type="ECO:0000256" key="3">
    <source>
        <dbReference type="ARBA" id="ARBA00022490"/>
    </source>
</evidence>
<keyword evidence="5 9" id="KW-0808">Transferase</keyword>
<comment type="function">
    <text evidence="9">Involved in the cellular defense against the biological effects of O6-methylguanine (O6-MeG) and O4-methylthymine (O4-MeT) in DNA. Repairs the methylated nucleobase in DNA by stoichiometrically transferring the methyl group to a cysteine residue in the enzyme. This is a suicide reaction: the enzyme is irreversibly inactivated.</text>
</comment>
<dbReference type="PANTHER" id="PTHR10815:SF5">
    <property type="entry name" value="METHYLATED-DNA--PROTEIN-CYSTEINE METHYLTRANSFERASE"/>
    <property type="match status" value="1"/>
</dbReference>
<dbReference type="HAMAP" id="MF_00772">
    <property type="entry name" value="OGT"/>
    <property type="match status" value="1"/>
</dbReference>
<dbReference type="GO" id="GO:0005737">
    <property type="term" value="C:cytoplasm"/>
    <property type="evidence" value="ECO:0007669"/>
    <property type="project" value="UniProtKB-SubCell"/>
</dbReference>
<dbReference type="InterPro" id="IPR036388">
    <property type="entry name" value="WH-like_DNA-bd_sf"/>
</dbReference>
<comment type="similarity">
    <text evidence="2 9">Belongs to the MGMT family.</text>
</comment>
<dbReference type="InterPro" id="IPR036217">
    <property type="entry name" value="MethylDNA_cys_MeTrfase_DNAb"/>
</dbReference>
<dbReference type="InterPro" id="IPR014048">
    <property type="entry name" value="MethylDNA_cys_MeTrfase_DNA-bd"/>
</dbReference>
<dbReference type="CDD" id="cd06445">
    <property type="entry name" value="ATase"/>
    <property type="match status" value="1"/>
</dbReference>
<keyword evidence="13" id="KW-1185">Reference proteome</keyword>
<protein>
    <recommendedName>
        <fullName evidence="9">Methylated-DNA--protein-cysteine methyltransferase</fullName>
        <ecNumber evidence="9">2.1.1.63</ecNumber>
    </recommendedName>
    <alternativeName>
        <fullName evidence="9">6-O-methylguanine-DNA methyltransferase</fullName>
        <shortName evidence="9">MGMT</shortName>
    </alternativeName>
    <alternativeName>
        <fullName evidence="9">O-6-methylguanine-DNA-alkyltransferase</fullName>
    </alternativeName>
</protein>
<proteinExistence type="inferred from homology"/>
<dbReference type="Pfam" id="PF01035">
    <property type="entry name" value="DNA_binding_1"/>
    <property type="match status" value="1"/>
</dbReference>
<dbReference type="Gene3D" id="1.10.10.10">
    <property type="entry name" value="Winged helix-like DNA-binding domain superfamily/Winged helix DNA-binding domain"/>
    <property type="match status" value="1"/>
</dbReference>
<dbReference type="FunFam" id="1.10.10.10:FF:000214">
    <property type="entry name" value="Methylated-DNA--protein-cysteine methyltransferase"/>
    <property type="match status" value="1"/>
</dbReference>
<evidence type="ECO:0000259" key="10">
    <source>
        <dbReference type="Pfam" id="PF01035"/>
    </source>
</evidence>
<evidence type="ECO:0000256" key="8">
    <source>
        <dbReference type="ARBA" id="ARBA00049348"/>
    </source>
</evidence>
<dbReference type="Pfam" id="PF02870">
    <property type="entry name" value="Methyltransf_1N"/>
    <property type="match status" value="1"/>
</dbReference>
<keyword evidence="6 9" id="KW-0227">DNA damage</keyword>
<comment type="catalytic activity">
    <reaction evidence="8 9">
        <text>a 6-O-methyl-2'-deoxyguanosine in DNA + L-cysteinyl-[protein] = S-methyl-L-cysteinyl-[protein] + a 2'-deoxyguanosine in DNA</text>
        <dbReference type="Rhea" id="RHEA:24000"/>
        <dbReference type="Rhea" id="RHEA-COMP:10131"/>
        <dbReference type="Rhea" id="RHEA-COMP:10132"/>
        <dbReference type="Rhea" id="RHEA-COMP:11367"/>
        <dbReference type="Rhea" id="RHEA-COMP:11368"/>
        <dbReference type="ChEBI" id="CHEBI:29950"/>
        <dbReference type="ChEBI" id="CHEBI:82612"/>
        <dbReference type="ChEBI" id="CHEBI:85445"/>
        <dbReference type="ChEBI" id="CHEBI:85448"/>
        <dbReference type="EC" id="2.1.1.63"/>
    </reaction>
</comment>
<dbReference type="PROSITE" id="PS00374">
    <property type="entry name" value="MGMT"/>
    <property type="match status" value="1"/>
</dbReference>
<keyword evidence="4 9" id="KW-0489">Methyltransferase</keyword>
<comment type="miscellaneous">
    <text evidence="9">This enzyme catalyzes only one turnover and therefore is not strictly catalytic. According to one definition, an enzyme is a biocatalyst that acts repeatedly and over many reaction cycles.</text>
</comment>
<organism evidence="12 13">
    <name type="scientific">Simiduia aestuariiviva</name>
    <dbReference type="NCBI Taxonomy" id="1510459"/>
    <lineage>
        <taxon>Bacteria</taxon>
        <taxon>Pseudomonadati</taxon>
        <taxon>Pseudomonadota</taxon>
        <taxon>Gammaproteobacteria</taxon>
        <taxon>Cellvibrionales</taxon>
        <taxon>Cellvibrionaceae</taxon>
        <taxon>Simiduia</taxon>
    </lineage>
</organism>
<evidence type="ECO:0000313" key="12">
    <source>
        <dbReference type="EMBL" id="MBB3168687.1"/>
    </source>
</evidence>
<reference evidence="12 13" key="1">
    <citation type="submission" date="2020-08" db="EMBL/GenBank/DDBJ databases">
        <title>Genomic Encyclopedia of Type Strains, Phase III (KMG-III): the genomes of soil and plant-associated and newly described type strains.</title>
        <authorList>
            <person name="Whitman W."/>
        </authorList>
    </citation>
    <scope>NUCLEOTIDE SEQUENCE [LARGE SCALE GENOMIC DNA]</scope>
    <source>
        <strain evidence="12 13">CECT 8571</strain>
    </source>
</reference>
<dbReference type="NCBIfam" id="TIGR00589">
    <property type="entry name" value="ogt"/>
    <property type="match status" value="1"/>
</dbReference>
<dbReference type="InterPro" id="IPR008332">
    <property type="entry name" value="MethylG_MeTrfase_N"/>
</dbReference>
<feature type="active site" description="Nucleophile; methyl group acceptor" evidence="9">
    <location>
        <position position="132"/>
    </location>
</feature>
<evidence type="ECO:0000256" key="7">
    <source>
        <dbReference type="ARBA" id="ARBA00023204"/>
    </source>
</evidence>
<keyword evidence="7 9" id="KW-0234">DNA repair</keyword>
<evidence type="ECO:0000256" key="1">
    <source>
        <dbReference type="ARBA" id="ARBA00001286"/>
    </source>
</evidence>